<name>A0AAD4U4U1_OVIAM</name>
<comment type="caution">
    <text evidence="1">The sequence shown here is derived from an EMBL/GenBank/DDBJ whole genome shotgun (WGS) entry which is preliminary data.</text>
</comment>
<organism evidence="1 2">
    <name type="scientific">Ovis ammon polii</name>
    <dbReference type="NCBI Taxonomy" id="230172"/>
    <lineage>
        <taxon>Eukaryota</taxon>
        <taxon>Metazoa</taxon>
        <taxon>Chordata</taxon>
        <taxon>Craniata</taxon>
        <taxon>Vertebrata</taxon>
        <taxon>Euteleostomi</taxon>
        <taxon>Mammalia</taxon>
        <taxon>Eutheria</taxon>
        <taxon>Laurasiatheria</taxon>
        <taxon>Artiodactyla</taxon>
        <taxon>Ruminantia</taxon>
        <taxon>Pecora</taxon>
        <taxon>Bovidae</taxon>
        <taxon>Caprinae</taxon>
        <taxon>Ovis</taxon>
    </lineage>
</organism>
<keyword evidence="2" id="KW-1185">Reference proteome</keyword>
<accession>A0AAD4U4U1</accession>
<sequence length="134" mass="15161">MSFAAGVFRSDSTGSAPRKFEERIDQPLDTFRSLTTDLRYILKMFSDMDPEWELIRRVSFVFCYDETRLTVSNGKKDNFSISFIVVTSVQAEVKQTNQPKIKSKNPRDIEMIDSRIPGGCEVTCGQAEDFSAAA</sequence>
<evidence type="ECO:0000313" key="1">
    <source>
        <dbReference type="EMBL" id="KAI4539483.1"/>
    </source>
</evidence>
<reference evidence="1" key="1">
    <citation type="submission" date="2022-03" db="EMBL/GenBank/DDBJ databases">
        <title>Genomic analyses of argali, domestic sheep and their hybrids provide insights into chromosomal evolution, heterosis and genetic basis of agronomic traits.</title>
        <authorList>
            <person name="Li M."/>
        </authorList>
    </citation>
    <scope>NUCLEOTIDE SEQUENCE</scope>
    <source>
        <strain evidence="1">CAU-MHL-2022a</strain>
        <tissue evidence="1">Skin</tissue>
    </source>
</reference>
<proteinExistence type="predicted"/>
<evidence type="ECO:0000313" key="2">
    <source>
        <dbReference type="Proteomes" id="UP001214576"/>
    </source>
</evidence>
<gene>
    <name evidence="1" type="ORF">MG293_010875</name>
</gene>
<dbReference type="Proteomes" id="UP001214576">
    <property type="component" value="Unassembled WGS sequence"/>
</dbReference>
<protein>
    <submittedName>
        <fullName evidence="1">Uncharacterized protein</fullName>
    </submittedName>
</protein>
<dbReference type="EMBL" id="JAKZEL010000011">
    <property type="protein sequence ID" value="KAI4539483.1"/>
    <property type="molecule type" value="Genomic_DNA"/>
</dbReference>
<dbReference type="AlphaFoldDB" id="A0AAD4U4U1"/>